<dbReference type="OrthoDB" id="5455658at2"/>
<proteinExistence type="predicted"/>
<organism evidence="3 4">
    <name type="scientific">Paucidesulfovibrio gracilis DSM 16080</name>
    <dbReference type="NCBI Taxonomy" id="1121449"/>
    <lineage>
        <taxon>Bacteria</taxon>
        <taxon>Pseudomonadati</taxon>
        <taxon>Thermodesulfobacteriota</taxon>
        <taxon>Desulfovibrionia</taxon>
        <taxon>Desulfovibrionales</taxon>
        <taxon>Desulfovibrionaceae</taxon>
        <taxon>Paucidesulfovibrio</taxon>
    </lineage>
</organism>
<dbReference type="EMBL" id="FUYC01000034">
    <property type="protein sequence ID" value="SKA97590.1"/>
    <property type="molecule type" value="Genomic_DNA"/>
</dbReference>
<protein>
    <submittedName>
        <fullName evidence="3">Polar amino acid transport system substrate-binding protein</fullName>
    </submittedName>
</protein>
<accession>A0A1T4Y789</accession>
<dbReference type="SMART" id="SM00062">
    <property type="entry name" value="PBPb"/>
    <property type="match status" value="1"/>
</dbReference>
<keyword evidence="1" id="KW-0732">Signal</keyword>
<reference evidence="3 4" key="1">
    <citation type="submission" date="2017-02" db="EMBL/GenBank/DDBJ databases">
        <authorList>
            <person name="Peterson S.W."/>
        </authorList>
    </citation>
    <scope>NUCLEOTIDE SEQUENCE [LARGE SCALE GENOMIC DNA]</scope>
    <source>
        <strain evidence="3 4">DSM 16080</strain>
    </source>
</reference>
<evidence type="ECO:0000256" key="1">
    <source>
        <dbReference type="ARBA" id="ARBA00022729"/>
    </source>
</evidence>
<dbReference type="RefSeq" id="WP_078718393.1">
    <property type="nucleotide sequence ID" value="NZ_FUYC01000034.1"/>
</dbReference>
<evidence type="ECO:0000313" key="3">
    <source>
        <dbReference type="EMBL" id="SKA97590.1"/>
    </source>
</evidence>
<name>A0A1T4Y789_9BACT</name>
<dbReference type="STRING" id="1121449.SAMN02745704_02854"/>
<sequence length="268" mass="30674">MYVYGMENPFTRFRILGVLCTFALLLGLTLPGPSAAQDCLRLGMDEWPPYEYSDNGIPLGMSTDIVLRVLEKLDNACVDSLEVYPWKRGLNLLRAGELDVLFTADYRPARLAWARYPNESLVDSGWVVYVRKDNKQLQDVRRLEELHGLTVGTVIGYGYPSKVVLFLNGEARQSPVASDELNFRRLDAGRIDALICDRYNGAYLARKLNLQNMLRVLPEEIATSRLYPMFSRKTVSASLVERFSATLKAFKKTDEYRKILERWIHHKS</sequence>
<dbReference type="Proteomes" id="UP000190027">
    <property type="component" value="Unassembled WGS sequence"/>
</dbReference>
<evidence type="ECO:0000313" key="4">
    <source>
        <dbReference type="Proteomes" id="UP000190027"/>
    </source>
</evidence>
<dbReference type="PANTHER" id="PTHR35936">
    <property type="entry name" value="MEMBRANE-BOUND LYTIC MUREIN TRANSGLYCOSYLASE F"/>
    <property type="match status" value="1"/>
</dbReference>
<dbReference type="SUPFAM" id="SSF53850">
    <property type="entry name" value="Periplasmic binding protein-like II"/>
    <property type="match status" value="1"/>
</dbReference>
<dbReference type="Gene3D" id="3.40.190.10">
    <property type="entry name" value="Periplasmic binding protein-like II"/>
    <property type="match status" value="2"/>
</dbReference>
<keyword evidence="4" id="KW-1185">Reference proteome</keyword>
<dbReference type="Pfam" id="PF00497">
    <property type="entry name" value="SBP_bac_3"/>
    <property type="match status" value="1"/>
</dbReference>
<dbReference type="AlphaFoldDB" id="A0A1T4Y789"/>
<feature type="domain" description="Solute-binding protein family 3/N-terminal" evidence="2">
    <location>
        <begin position="39"/>
        <end position="267"/>
    </location>
</feature>
<dbReference type="PANTHER" id="PTHR35936:SF35">
    <property type="entry name" value="L-CYSTINE-BINDING PROTEIN TCYJ"/>
    <property type="match status" value="1"/>
</dbReference>
<evidence type="ECO:0000259" key="2">
    <source>
        <dbReference type="SMART" id="SM00062"/>
    </source>
</evidence>
<dbReference type="InterPro" id="IPR001638">
    <property type="entry name" value="Solute-binding_3/MltF_N"/>
</dbReference>
<gene>
    <name evidence="3" type="ORF">SAMN02745704_02854</name>
</gene>